<keyword evidence="1" id="KW-1133">Transmembrane helix</keyword>
<sequence>MAIENKKTLTWMGAIVLCLVVYIVAVSVKANSYHSKVKNILIGATSVAASEMKSYMSQMGRQDDEYDPNAVNLGVGVI</sequence>
<organism evidence="2 3">
    <name type="scientific">Alicyclobacillus macrosporangiidus</name>
    <dbReference type="NCBI Taxonomy" id="392015"/>
    <lineage>
        <taxon>Bacteria</taxon>
        <taxon>Bacillati</taxon>
        <taxon>Bacillota</taxon>
        <taxon>Bacilli</taxon>
        <taxon>Bacillales</taxon>
        <taxon>Alicyclobacillaceae</taxon>
        <taxon>Alicyclobacillus</taxon>
    </lineage>
</organism>
<keyword evidence="1" id="KW-0812">Transmembrane</keyword>
<evidence type="ECO:0000313" key="3">
    <source>
        <dbReference type="Proteomes" id="UP000183508"/>
    </source>
</evidence>
<dbReference type="EMBL" id="FPBV01000012">
    <property type="protein sequence ID" value="SFU88958.1"/>
    <property type="molecule type" value="Genomic_DNA"/>
</dbReference>
<name>A0A1I7JUV9_9BACL</name>
<keyword evidence="3" id="KW-1185">Reference proteome</keyword>
<protein>
    <submittedName>
        <fullName evidence="2">Uncharacterized protein</fullName>
    </submittedName>
</protein>
<accession>A0A1I7JUV9</accession>
<dbReference type="AlphaFoldDB" id="A0A1I7JUV9"/>
<gene>
    <name evidence="2" type="ORF">SAMN05421543_1126</name>
</gene>
<dbReference type="Proteomes" id="UP000183508">
    <property type="component" value="Unassembled WGS sequence"/>
</dbReference>
<evidence type="ECO:0000313" key="2">
    <source>
        <dbReference type="EMBL" id="SFU88958.1"/>
    </source>
</evidence>
<proteinExistence type="predicted"/>
<keyword evidence="1" id="KW-0472">Membrane</keyword>
<reference evidence="3" key="1">
    <citation type="submission" date="2016-10" db="EMBL/GenBank/DDBJ databases">
        <authorList>
            <person name="Varghese N."/>
        </authorList>
    </citation>
    <scope>NUCLEOTIDE SEQUENCE [LARGE SCALE GENOMIC DNA]</scope>
    <source>
        <strain evidence="3">DSM 17980</strain>
    </source>
</reference>
<evidence type="ECO:0000256" key="1">
    <source>
        <dbReference type="SAM" id="Phobius"/>
    </source>
</evidence>
<feature type="transmembrane region" description="Helical" evidence="1">
    <location>
        <begin position="9"/>
        <end position="28"/>
    </location>
</feature>